<reference evidence="3" key="1">
    <citation type="submission" date="2023-03" db="EMBL/GenBank/DDBJ databases">
        <authorList>
            <person name="Steffen K."/>
            <person name="Cardenas P."/>
        </authorList>
    </citation>
    <scope>NUCLEOTIDE SEQUENCE</scope>
</reference>
<dbReference type="Pfam" id="PF04824">
    <property type="entry name" value="Rad21_Rec8"/>
    <property type="match status" value="1"/>
</dbReference>
<feature type="compositionally biased region" description="Polar residues" evidence="1">
    <location>
        <begin position="59"/>
        <end position="71"/>
    </location>
</feature>
<protein>
    <recommendedName>
        <fullName evidence="2">Rad21/Rec8-like protein C-terminal eukaryotic domain-containing protein</fullName>
    </recommendedName>
</protein>
<dbReference type="EMBL" id="CASHTH010000381">
    <property type="protein sequence ID" value="CAI7999680.1"/>
    <property type="molecule type" value="Genomic_DNA"/>
</dbReference>
<feature type="region of interest" description="Disordered" evidence="1">
    <location>
        <begin position="1"/>
        <end position="23"/>
    </location>
</feature>
<keyword evidence="4" id="KW-1185">Reference proteome</keyword>
<feature type="compositionally biased region" description="Polar residues" evidence="1">
    <location>
        <begin position="1"/>
        <end position="14"/>
    </location>
</feature>
<evidence type="ECO:0000313" key="4">
    <source>
        <dbReference type="Proteomes" id="UP001174909"/>
    </source>
</evidence>
<accession>A0AA35R0Q1</accession>
<evidence type="ECO:0000313" key="3">
    <source>
        <dbReference type="EMBL" id="CAI7999680.1"/>
    </source>
</evidence>
<dbReference type="AlphaFoldDB" id="A0AA35R0Q1"/>
<feature type="region of interest" description="Disordered" evidence="1">
    <location>
        <begin position="59"/>
        <end position="81"/>
    </location>
</feature>
<name>A0AA35R0Q1_GEOBA</name>
<comment type="caution">
    <text evidence="3">The sequence shown here is derived from an EMBL/GenBank/DDBJ whole genome shotgun (WGS) entry which is preliminary data.</text>
</comment>
<proteinExistence type="predicted"/>
<evidence type="ECO:0000259" key="2">
    <source>
        <dbReference type="Pfam" id="PF04824"/>
    </source>
</evidence>
<feature type="domain" description="Rad21/Rec8-like protein C-terminal eukaryotic" evidence="2">
    <location>
        <begin position="159"/>
        <end position="184"/>
    </location>
</feature>
<dbReference type="InterPro" id="IPR006909">
    <property type="entry name" value="Rad21/Rec8_C_eu"/>
</dbReference>
<organism evidence="3 4">
    <name type="scientific">Geodia barretti</name>
    <name type="common">Barrett's horny sponge</name>
    <dbReference type="NCBI Taxonomy" id="519541"/>
    <lineage>
        <taxon>Eukaryota</taxon>
        <taxon>Metazoa</taxon>
        <taxon>Porifera</taxon>
        <taxon>Demospongiae</taxon>
        <taxon>Heteroscleromorpha</taxon>
        <taxon>Tetractinellida</taxon>
        <taxon>Astrophorina</taxon>
        <taxon>Geodiidae</taxon>
        <taxon>Geodia</taxon>
    </lineage>
</organism>
<sequence length="184" mass="19251">MARGGRSTSQLSSSPGGGSAVELVRGGDEQTLDSHHTTGLTAIFSDVSSFASGKHSSNLGFDTSSAQRQTSSGGGNRGPLPVMMEGLSPIADRTEVSFDTQHGDLEFPDLDVSYGSSGAPQGYHQGNCHEAHCSPVLESRTSGLPQPCCEQDGRKTGELVTSQALNVSQDKPYGTITLHRGPRF</sequence>
<evidence type="ECO:0000256" key="1">
    <source>
        <dbReference type="SAM" id="MobiDB-lite"/>
    </source>
</evidence>
<dbReference type="Proteomes" id="UP001174909">
    <property type="component" value="Unassembled WGS sequence"/>
</dbReference>
<gene>
    <name evidence="3" type="ORF">GBAR_LOCUS2762</name>
</gene>